<gene>
    <name evidence="1" type="ORF">RDB_LOCUS46766</name>
</gene>
<accession>A0A8H3A790</accession>
<sequence>CVLFGVSVGAYGAGVEDGYALTRHCVLFGVSVAGAYGAGVEDGYALTRLWVLFGISVAGAYGAGVEDGYALTRHCVLFGILAGCAYGAGVEDGYALTRHCVLFGILAGCAYGAGVEDGYALTRHWVLFGILAGAYGASVEDGYALTRHWVLFDISVCAYGAGVEDGYALTTHCIVPYLSGYVQHVHPFYKLTGLYLPYKTVSSLFFLNCTMINGFEFTQQGVRCTITLEWQRVLTSEAWCLQSILAMGMFVFTIHNSYRGHPLIGRNILVQCSSIRCKFGSNLVE</sequence>
<dbReference type="EMBL" id="CAJMWR010001060">
    <property type="protein sequence ID" value="CAE6413328.1"/>
    <property type="molecule type" value="Genomic_DNA"/>
</dbReference>
<proteinExistence type="predicted"/>
<evidence type="ECO:0000313" key="1">
    <source>
        <dbReference type="EMBL" id="CAE6413328.1"/>
    </source>
</evidence>
<name>A0A8H3A790_9AGAM</name>
<comment type="caution">
    <text evidence="1">The sequence shown here is derived from an EMBL/GenBank/DDBJ whole genome shotgun (WGS) entry which is preliminary data.</text>
</comment>
<dbReference type="Proteomes" id="UP000663840">
    <property type="component" value="Unassembled WGS sequence"/>
</dbReference>
<dbReference type="AlphaFoldDB" id="A0A8H3A790"/>
<feature type="non-terminal residue" evidence="1">
    <location>
        <position position="285"/>
    </location>
</feature>
<organism evidence="1 2">
    <name type="scientific">Rhizoctonia solani</name>
    <dbReference type="NCBI Taxonomy" id="456999"/>
    <lineage>
        <taxon>Eukaryota</taxon>
        <taxon>Fungi</taxon>
        <taxon>Dikarya</taxon>
        <taxon>Basidiomycota</taxon>
        <taxon>Agaricomycotina</taxon>
        <taxon>Agaricomycetes</taxon>
        <taxon>Cantharellales</taxon>
        <taxon>Ceratobasidiaceae</taxon>
        <taxon>Rhizoctonia</taxon>
    </lineage>
</organism>
<evidence type="ECO:0000313" key="2">
    <source>
        <dbReference type="Proteomes" id="UP000663840"/>
    </source>
</evidence>
<reference evidence="1" key="1">
    <citation type="submission" date="2021-01" db="EMBL/GenBank/DDBJ databases">
        <authorList>
            <person name="Kaushik A."/>
        </authorList>
    </citation>
    <scope>NUCLEOTIDE SEQUENCE</scope>
    <source>
        <strain evidence="1">AG1-1A</strain>
    </source>
</reference>
<protein>
    <submittedName>
        <fullName evidence="1">Uncharacterized protein</fullName>
    </submittedName>
</protein>